<accession>A0AAE3Y4K7</accession>
<name>A0AAE3Y4K7_9FLAO</name>
<evidence type="ECO:0000313" key="1">
    <source>
        <dbReference type="EMBL" id="MDR6525313.1"/>
    </source>
</evidence>
<dbReference type="RefSeq" id="WP_202271453.1">
    <property type="nucleotide sequence ID" value="NZ_JAVDQY010000001.1"/>
</dbReference>
<gene>
    <name evidence="1" type="ORF">J2787_000683</name>
</gene>
<organism evidence="1 2">
    <name type="scientific">Chryseobacterium rhizosphaerae</name>
    <dbReference type="NCBI Taxonomy" id="395937"/>
    <lineage>
        <taxon>Bacteria</taxon>
        <taxon>Pseudomonadati</taxon>
        <taxon>Bacteroidota</taxon>
        <taxon>Flavobacteriia</taxon>
        <taxon>Flavobacteriales</taxon>
        <taxon>Weeksellaceae</taxon>
        <taxon>Chryseobacterium group</taxon>
        <taxon>Chryseobacterium</taxon>
    </lineage>
</organism>
<sequence length="89" mass="10161">MNINEIPGNTPVITTKYVVEKTSDIVYVSFDEEGDFQVFSDEGADMDNVKVVSLSQILELDKSVTQLVDINKGEKFYRENINSIWQKIQ</sequence>
<reference evidence="1" key="1">
    <citation type="submission" date="2023-07" db="EMBL/GenBank/DDBJ databases">
        <title>Sorghum-associated microbial communities from plants grown in Nebraska, USA.</title>
        <authorList>
            <person name="Schachtman D."/>
        </authorList>
    </citation>
    <scope>NUCLEOTIDE SEQUENCE</scope>
    <source>
        <strain evidence="1">DS2360</strain>
    </source>
</reference>
<dbReference type="AlphaFoldDB" id="A0AAE3Y4K7"/>
<protein>
    <submittedName>
        <fullName evidence="1">Uncharacterized protein</fullName>
    </submittedName>
</protein>
<evidence type="ECO:0000313" key="2">
    <source>
        <dbReference type="Proteomes" id="UP001184861"/>
    </source>
</evidence>
<comment type="caution">
    <text evidence="1">The sequence shown here is derived from an EMBL/GenBank/DDBJ whole genome shotgun (WGS) entry which is preliminary data.</text>
</comment>
<dbReference type="EMBL" id="JAVDQY010000001">
    <property type="protein sequence ID" value="MDR6525313.1"/>
    <property type="molecule type" value="Genomic_DNA"/>
</dbReference>
<proteinExistence type="predicted"/>
<dbReference type="Proteomes" id="UP001184861">
    <property type="component" value="Unassembled WGS sequence"/>
</dbReference>